<evidence type="ECO:0000313" key="2">
    <source>
        <dbReference type="Proteomes" id="UP000033452"/>
    </source>
</evidence>
<evidence type="ECO:0000313" key="1">
    <source>
        <dbReference type="EMBL" id="KJZ12948.1"/>
    </source>
</evidence>
<sequence length="179" mass="21034">MKLLIKEIDLGFLSNQHENIQFYMLRSDDRLSFISCIVCVCETAYDIIENWRSIQNMMAVYHQHSGGFDAWNMYLAFVSVESIPVWEKYEIENNKFSARKIVLDDFQEIPDIEQLIIELEKQLLGSDLTLESRSFQLDEDLPYLENYYRGAPLDSKSESRDKRALMIDKIIESLNSNEN</sequence>
<name>A0A0F4QZ19_9GAMM</name>
<reference evidence="1 2" key="1">
    <citation type="journal article" date="2015" name="BMC Genomics">
        <title>Genome mining reveals unlocked bioactive potential of marine Gram-negative bacteria.</title>
        <authorList>
            <person name="Machado H."/>
            <person name="Sonnenschein E.C."/>
            <person name="Melchiorsen J."/>
            <person name="Gram L."/>
        </authorList>
    </citation>
    <scope>NUCLEOTIDE SEQUENCE [LARGE SCALE GENOMIC DNA]</scope>
    <source>
        <strain evidence="1 2">S2471</strain>
    </source>
</reference>
<comment type="caution">
    <text evidence="1">The sequence shown here is derived from an EMBL/GenBank/DDBJ whole genome shotgun (WGS) entry which is preliminary data.</text>
</comment>
<dbReference type="Pfam" id="PF20289">
    <property type="entry name" value="MComp1"/>
    <property type="match status" value="1"/>
</dbReference>
<proteinExistence type="predicted"/>
<protein>
    <submittedName>
        <fullName evidence="1">Uncharacterized protein</fullName>
    </submittedName>
</protein>
<organism evidence="1 2">
    <name type="scientific">Pseudoalteromonas rubra</name>
    <dbReference type="NCBI Taxonomy" id="43658"/>
    <lineage>
        <taxon>Bacteria</taxon>
        <taxon>Pseudomonadati</taxon>
        <taxon>Pseudomonadota</taxon>
        <taxon>Gammaproteobacteria</taxon>
        <taxon>Alteromonadales</taxon>
        <taxon>Pseudoalteromonadaceae</taxon>
        <taxon>Pseudoalteromonas</taxon>
    </lineage>
</organism>
<dbReference type="EMBL" id="JXYA01000002">
    <property type="protein sequence ID" value="KJZ12948.1"/>
    <property type="molecule type" value="Genomic_DNA"/>
</dbReference>
<keyword evidence="2" id="KW-1185">Reference proteome</keyword>
<dbReference type="RefSeq" id="WP_046003098.1">
    <property type="nucleotide sequence ID" value="NZ_JXYA01000002.1"/>
</dbReference>
<dbReference type="Proteomes" id="UP000033452">
    <property type="component" value="Unassembled WGS sequence"/>
</dbReference>
<gene>
    <name evidence="1" type="ORF">TW77_00925</name>
</gene>
<dbReference type="InterPro" id="IPR046905">
    <property type="entry name" value="ABC-3C_MC1"/>
</dbReference>
<dbReference type="PATRIC" id="fig|43658.5.peg.190"/>
<accession>A0A0F4QZ19</accession>
<dbReference type="AlphaFoldDB" id="A0A0F4QZ19"/>
<dbReference type="OrthoDB" id="6961901at2"/>